<dbReference type="InterPro" id="IPR052710">
    <property type="entry name" value="CAAX_protease"/>
</dbReference>
<feature type="transmembrane region" description="Helical" evidence="1">
    <location>
        <begin position="109"/>
        <end position="131"/>
    </location>
</feature>
<keyword evidence="3" id="KW-0482">Metalloprotease</keyword>
<reference evidence="3" key="2">
    <citation type="submission" date="2021-04" db="EMBL/GenBank/DDBJ databases">
        <authorList>
            <person name="Gilroy R."/>
        </authorList>
    </citation>
    <scope>NUCLEOTIDE SEQUENCE</scope>
    <source>
        <strain evidence="3">CHK195-6426</strain>
    </source>
</reference>
<feature type="transmembrane region" description="Helical" evidence="1">
    <location>
        <begin position="225"/>
        <end position="245"/>
    </location>
</feature>
<dbReference type="GO" id="GO:0004175">
    <property type="term" value="F:endopeptidase activity"/>
    <property type="evidence" value="ECO:0007669"/>
    <property type="project" value="UniProtKB-ARBA"/>
</dbReference>
<dbReference type="GO" id="GO:0080120">
    <property type="term" value="P:CAAX-box protein maturation"/>
    <property type="evidence" value="ECO:0007669"/>
    <property type="project" value="UniProtKB-ARBA"/>
</dbReference>
<dbReference type="PANTHER" id="PTHR36435:SF1">
    <property type="entry name" value="CAAX AMINO TERMINAL PROTEASE FAMILY PROTEIN"/>
    <property type="match status" value="1"/>
</dbReference>
<accession>A0A9D1R3X5</accession>
<name>A0A9D1R3X5_9FIRM</name>
<keyword evidence="1" id="KW-0812">Transmembrane</keyword>
<dbReference type="EMBL" id="DXGH01000027">
    <property type="protein sequence ID" value="HIW80809.1"/>
    <property type="molecule type" value="Genomic_DNA"/>
</dbReference>
<keyword evidence="1" id="KW-0472">Membrane</keyword>
<evidence type="ECO:0000313" key="3">
    <source>
        <dbReference type="EMBL" id="HIW80809.1"/>
    </source>
</evidence>
<dbReference type="Proteomes" id="UP000824265">
    <property type="component" value="Unassembled WGS sequence"/>
</dbReference>
<feature type="transmembrane region" description="Helical" evidence="1">
    <location>
        <begin position="143"/>
        <end position="169"/>
    </location>
</feature>
<reference evidence="3" key="1">
    <citation type="journal article" date="2021" name="PeerJ">
        <title>Extensive microbial diversity within the chicken gut microbiome revealed by metagenomics and culture.</title>
        <authorList>
            <person name="Gilroy R."/>
            <person name="Ravi A."/>
            <person name="Getino M."/>
            <person name="Pursley I."/>
            <person name="Horton D.L."/>
            <person name="Alikhan N.F."/>
            <person name="Baker D."/>
            <person name="Gharbi K."/>
            <person name="Hall N."/>
            <person name="Watson M."/>
            <person name="Adriaenssens E.M."/>
            <person name="Foster-Nyarko E."/>
            <person name="Jarju S."/>
            <person name="Secka A."/>
            <person name="Antonio M."/>
            <person name="Oren A."/>
            <person name="Chaudhuri R.R."/>
            <person name="La Ragione R."/>
            <person name="Hildebrand F."/>
            <person name="Pallen M.J."/>
        </authorList>
    </citation>
    <scope>NUCLEOTIDE SEQUENCE</scope>
    <source>
        <strain evidence="3">CHK195-6426</strain>
    </source>
</reference>
<keyword evidence="3" id="KW-0378">Hydrolase</keyword>
<dbReference type="InterPro" id="IPR003675">
    <property type="entry name" value="Rce1/LyrA-like_dom"/>
</dbReference>
<feature type="transmembrane region" description="Helical" evidence="1">
    <location>
        <begin position="16"/>
        <end position="40"/>
    </location>
</feature>
<evidence type="ECO:0000313" key="4">
    <source>
        <dbReference type="Proteomes" id="UP000824265"/>
    </source>
</evidence>
<protein>
    <submittedName>
        <fullName evidence="3">CPBP family intramembrane metalloprotease</fullName>
    </submittedName>
</protein>
<feature type="transmembrane region" description="Helical" evidence="1">
    <location>
        <begin position="181"/>
        <end position="198"/>
    </location>
</feature>
<sequence>MKGFAMRNFFKQFGKAVCYLLLFVGMQFLVSFAFQFIFIFTEAFRLAAVGAEFDVQAITERVVEAIYANIGLILLLSNGLTVLFLWLFFRIRKKKLAAEAELAPFSMKLLPILLLLGLSLNVFVSFGMGFLPEWMLEDYMQEITGVFGTTTLLTAAAQIVAAPVAEEVIFRGMIFSRMRKAVPVAAAAAVSSAAFGLVHGQILWMAYAFLLGLLFCAVAWKTDSVLAAVVLHMMFNLGGVVLPYLPIGGTPAAGVLITAAAGALSVALLLLLFRSCSRRKDTGCVSQNP</sequence>
<organism evidence="3 4">
    <name type="scientific">Candidatus Acetatifactor stercoripullorum</name>
    <dbReference type="NCBI Taxonomy" id="2838414"/>
    <lineage>
        <taxon>Bacteria</taxon>
        <taxon>Bacillati</taxon>
        <taxon>Bacillota</taxon>
        <taxon>Clostridia</taxon>
        <taxon>Lachnospirales</taxon>
        <taxon>Lachnospiraceae</taxon>
        <taxon>Acetatifactor</taxon>
    </lineage>
</organism>
<gene>
    <name evidence="3" type="ORF">H9742_04635</name>
</gene>
<keyword evidence="3" id="KW-0645">Protease</keyword>
<dbReference type="GO" id="GO:0008237">
    <property type="term" value="F:metallopeptidase activity"/>
    <property type="evidence" value="ECO:0007669"/>
    <property type="project" value="UniProtKB-KW"/>
</dbReference>
<feature type="transmembrane region" description="Helical" evidence="1">
    <location>
        <begin position="66"/>
        <end position="89"/>
    </location>
</feature>
<evidence type="ECO:0000259" key="2">
    <source>
        <dbReference type="Pfam" id="PF02517"/>
    </source>
</evidence>
<evidence type="ECO:0000256" key="1">
    <source>
        <dbReference type="SAM" id="Phobius"/>
    </source>
</evidence>
<feature type="domain" description="CAAX prenyl protease 2/Lysostaphin resistance protein A-like" evidence="2">
    <location>
        <begin position="151"/>
        <end position="237"/>
    </location>
</feature>
<dbReference type="PANTHER" id="PTHR36435">
    <property type="entry name" value="SLR1288 PROTEIN"/>
    <property type="match status" value="1"/>
</dbReference>
<keyword evidence="1" id="KW-1133">Transmembrane helix</keyword>
<dbReference type="Pfam" id="PF02517">
    <property type="entry name" value="Rce1-like"/>
    <property type="match status" value="1"/>
</dbReference>
<feature type="transmembrane region" description="Helical" evidence="1">
    <location>
        <begin position="251"/>
        <end position="273"/>
    </location>
</feature>
<feature type="transmembrane region" description="Helical" evidence="1">
    <location>
        <begin position="204"/>
        <end position="220"/>
    </location>
</feature>
<proteinExistence type="predicted"/>
<comment type="caution">
    <text evidence="3">The sequence shown here is derived from an EMBL/GenBank/DDBJ whole genome shotgun (WGS) entry which is preliminary data.</text>
</comment>
<dbReference type="AlphaFoldDB" id="A0A9D1R3X5"/>